<comment type="caution">
    <text evidence="2">The sequence shown here is derived from an EMBL/GenBank/DDBJ whole genome shotgun (WGS) entry which is preliminary data.</text>
</comment>
<protein>
    <submittedName>
        <fullName evidence="2">Uncharacterized protein</fullName>
    </submittedName>
</protein>
<name>A0A4V1Y041_9ACTN</name>
<evidence type="ECO:0000256" key="1">
    <source>
        <dbReference type="SAM" id="Phobius"/>
    </source>
</evidence>
<dbReference type="Proteomes" id="UP000295198">
    <property type="component" value="Unassembled WGS sequence"/>
</dbReference>
<keyword evidence="1" id="KW-0812">Transmembrane</keyword>
<dbReference type="EMBL" id="SDKM01000001">
    <property type="protein sequence ID" value="RYP88929.1"/>
    <property type="molecule type" value="Genomic_DNA"/>
</dbReference>
<reference evidence="2 3" key="1">
    <citation type="submission" date="2019-01" db="EMBL/GenBank/DDBJ databases">
        <title>Nocardioides guangzhouensis sp. nov., an actinobacterium isolated from soil.</title>
        <authorList>
            <person name="Fu Y."/>
            <person name="Cai Y."/>
            <person name="Lin Z."/>
            <person name="Chen P."/>
        </authorList>
    </citation>
    <scope>NUCLEOTIDE SEQUENCE [LARGE SCALE GENOMIC DNA]</scope>
    <source>
        <strain evidence="2 3">130</strain>
    </source>
</reference>
<organism evidence="2 3">
    <name type="scientific">Nocardioides guangzhouensis</name>
    <dbReference type="NCBI Taxonomy" id="2497878"/>
    <lineage>
        <taxon>Bacteria</taxon>
        <taxon>Bacillati</taxon>
        <taxon>Actinomycetota</taxon>
        <taxon>Actinomycetes</taxon>
        <taxon>Propionibacteriales</taxon>
        <taxon>Nocardioidaceae</taxon>
        <taxon>Nocardioides</taxon>
    </lineage>
</organism>
<sequence>MHKRERVGTGVRGRLLRRPLMWCCALGLVGGGLTWALLPGWRLGTALLWVLMWGGVGLAVGIAVLASTSVAGRN</sequence>
<keyword evidence="3" id="KW-1185">Reference proteome</keyword>
<gene>
    <name evidence="2" type="ORF">EKO23_00365</name>
</gene>
<keyword evidence="1" id="KW-1133">Transmembrane helix</keyword>
<keyword evidence="1" id="KW-0472">Membrane</keyword>
<accession>A0A4V1Y041</accession>
<feature type="transmembrane region" description="Helical" evidence="1">
    <location>
        <begin position="20"/>
        <end position="38"/>
    </location>
</feature>
<feature type="transmembrane region" description="Helical" evidence="1">
    <location>
        <begin position="50"/>
        <end position="71"/>
    </location>
</feature>
<dbReference type="AlphaFoldDB" id="A0A4V1Y041"/>
<dbReference type="RefSeq" id="WP_134712928.1">
    <property type="nucleotide sequence ID" value="NZ_SDKM01000001.1"/>
</dbReference>
<evidence type="ECO:0000313" key="2">
    <source>
        <dbReference type="EMBL" id="RYP88929.1"/>
    </source>
</evidence>
<evidence type="ECO:0000313" key="3">
    <source>
        <dbReference type="Proteomes" id="UP000295198"/>
    </source>
</evidence>
<proteinExistence type="predicted"/>